<dbReference type="Gene3D" id="2.120.10.30">
    <property type="entry name" value="TolB, C-terminal domain"/>
    <property type="match status" value="1"/>
</dbReference>
<dbReference type="InterPro" id="IPR000601">
    <property type="entry name" value="PKD_dom"/>
</dbReference>
<dbReference type="GO" id="GO:0005975">
    <property type="term" value="P:carbohydrate metabolic process"/>
    <property type="evidence" value="ECO:0007669"/>
    <property type="project" value="UniProtKB-ARBA"/>
</dbReference>
<dbReference type="Gene3D" id="2.60.40.10">
    <property type="entry name" value="Immunoglobulins"/>
    <property type="match status" value="2"/>
</dbReference>
<dbReference type="AlphaFoldDB" id="A0A6S6P4I4"/>
<dbReference type="SUPFAM" id="SSF50952">
    <property type="entry name" value="Soluble quinoprotein glucose dehydrogenase"/>
    <property type="match status" value="1"/>
</dbReference>
<dbReference type="Pfam" id="PF07995">
    <property type="entry name" value="GSDH"/>
    <property type="match status" value="1"/>
</dbReference>
<dbReference type="InterPro" id="IPR011041">
    <property type="entry name" value="Quinoprot_gluc/sorb_DH_b-prop"/>
</dbReference>
<evidence type="ECO:0000256" key="1">
    <source>
        <dbReference type="SAM" id="MobiDB-lite"/>
    </source>
</evidence>
<evidence type="ECO:0000313" key="4">
    <source>
        <dbReference type="Proteomes" id="UP000515734"/>
    </source>
</evidence>
<organism evidence="3 4">
    <name type="scientific">Mycolicibacterium litorale</name>
    <dbReference type="NCBI Taxonomy" id="758802"/>
    <lineage>
        <taxon>Bacteria</taxon>
        <taxon>Bacillati</taxon>
        <taxon>Actinomycetota</taxon>
        <taxon>Actinomycetes</taxon>
        <taxon>Mycobacteriales</taxon>
        <taxon>Mycobacteriaceae</taxon>
        <taxon>Mycolicibacterium</taxon>
    </lineage>
</organism>
<dbReference type="PROSITE" id="PS50093">
    <property type="entry name" value="PKD"/>
    <property type="match status" value="1"/>
</dbReference>
<feature type="domain" description="PKD" evidence="2">
    <location>
        <begin position="723"/>
        <end position="783"/>
    </location>
</feature>
<dbReference type="EMBL" id="AP023287">
    <property type="protein sequence ID" value="BCI51580.1"/>
    <property type="molecule type" value="Genomic_DNA"/>
</dbReference>
<accession>A0A6S6P4I4</accession>
<protein>
    <recommendedName>
        <fullName evidence="2">PKD domain-containing protein</fullName>
    </recommendedName>
</protein>
<dbReference type="PANTHER" id="PTHR19328">
    <property type="entry name" value="HEDGEHOG-INTERACTING PROTEIN"/>
    <property type="match status" value="1"/>
</dbReference>
<dbReference type="RefSeq" id="WP_185294532.1">
    <property type="nucleotide sequence ID" value="NZ_AP023287.1"/>
</dbReference>
<dbReference type="InterPro" id="IPR012938">
    <property type="entry name" value="Glc/Sorbosone_DH"/>
</dbReference>
<feature type="compositionally biased region" description="Low complexity" evidence="1">
    <location>
        <begin position="35"/>
        <end position="69"/>
    </location>
</feature>
<gene>
    <name evidence="3" type="ORF">NIIDNTM18_08580</name>
</gene>
<feature type="compositionally biased region" description="Acidic residues" evidence="1">
    <location>
        <begin position="92"/>
        <end position="144"/>
    </location>
</feature>
<proteinExistence type="predicted"/>
<dbReference type="Pfam" id="PF18911">
    <property type="entry name" value="PKD_4"/>
    <property type="match status" value="1"/>
</dbReference>
<dbReference type="InterPro" id="IPR011042">
    <property type="entry name" value="6-blade_b-propeller_TolB-like"/>
</dbReference>
<dbReference type="InterPro" id="IPR035986">
    <property type="entry name" value="PKD_dom_sf"/>
</dbReference>
<dbReference type="SMART" id="SM00089">
    <property type="entry name" value="PKD"/>
    <property type="match status" value="1"/>
</dbReference>
<dbReference type="SUPFAM" id="SSF49299">
    <property type="entry name" value="PKD domain"/>
    <property type="match status" value="1"/>
</dbReference>
<evidence type="ECO:0000313" key="3">
    <source>
        <dbReference type="EMBL" id="BCI51580.1"/>
    </source>
</evidence>
<dbReference type="CDD" id="cd00146">
    <property type="entry name" value="PKD"/>
    <property type="match status" value="1"/>
</dbReference>
<evidence type="ECO:0000259" key="2">
    <source>
        <dbReference type="PROSITE" id="PS50093"/>
    </source>
</evidence>
<sequence length="1005" mass="105271">MAANDRRATATYARYIGRVGALAVALGVGGAVATTPGVAWADDSPSATAGPAGASTSSGSEATPAPAGSDQTQGGTRPDEEDTGDTDKDDAGENDADEDDADDTDADEDDAVTDDGEEVEPPEEPVEEPVEEAEPPAEPVEEPDVPPVPEEPGPVDAVTPAPETGDVSDAVVPTEPATGTVDGDVPAPEPDSMAVVDTSASVAADLAAVQTVSPSSRADDPALAAAARTQLAGLPPLRLNLPTPEQFIASIPAPVVTCLCGVVKTVTTFYDTVLKPLLGGVTGGAAGPAGPAAPAQSPALWALAAWVRRQATQAVDSFIASPLGTPVRMLITAVDDFGDSPQGRALGAAVIQLLGQCGPSADLPAELDRTVIVSGLTEPTDFTILTKHHSDEVDRIFITEKGGSVKVYDPTTGAVTTLTVLSTTTGGERGLTGIEVHPDFWHEGEFGYRSIYVAYTSGLTNHDTLSRLVMSEDMTRVESTQILLESTEDAKDFHHGGDLAFDADGTHLYWVVGDNTQGVVNSQSLANIHGKVLRLNPDGSVPDDNPFVDADATTASPADYIYALGFRNPFRLNFTPTGQLLVADVGEATWEELNLVVKGGNYGWPSAEGNCTGCASVNPIYAYRHTAPPANAGAITSVVVYNGTTFPDDYRNTVFIADYSQGWIRVLEFDEQYSSLISSKTFWGNAGATVNLAQGPDDNLYQLTIYPGELAMISPSGGNRAPTAILDASQTTTADKTLTVDFSGVKSHDPNGDNLTYRWDFGDGNTSTGAVTSHTFSTAGAYSTYTVTLTVSDGEKTNTTTQKITVGSTPPVAEIVSLPSSYNAGDTITFSGRGTDAQDRPDGGTLPDSAYRWTVVFHHNEHTHPFADNIVGPTGTITIPRSRDQIDGTWYRVHLTVTDSSGLSTTTYRDINPNLVDLTVSASDPGAKFTIDGLPYTGSYTERAVVGVDYVLSAPTTQVVDGRQLTFDRWSDGGAPTHAIRVPATPTTYTVVYTADSRANLQQAV</sequence>
<name>A0A6S6P4I4_9MYCO</name>
<dbReference type="InterPro" id="IPR013783">
    <property type="entry name" value="Ig-like_fold"/>
</dbReference>
<feature type="region of interest" description="Disordered" evidence="1">
    <location>
        <begin position="35"/>
        <end position="188"/>
    </location>
</feature>
<dbReference type="InterPro" id="IPR022409">
    <property type="entry name" value="PKD/Chitinase_dom"/>
</dbReference>
<reference evidence="3 4" key="1">
    <citation type="submission" date="2020-07" db="EMBL/GenBank/DDBJ databases">
        <title>Complete genome sequence of Mycolicibacterium litorale like strain isolated from cardiac implantable electronic device infection.</title>
        <authorList>
            <person name="Fukano H."/>
            <person name="Miyama H."/>
            <person name="Hoshino Y."/>
        </authorList>
    </citation>
    <scope>NUCLEOTIDE SEQUENCE [LARGE SCALE GENOMIC DNA]</scope>
    <source>
        <strain evidence="3 4">NIIDNTM18</strain>
    </source>
</reference>
<dbReference type="Proteomes" id="UP000515734">
    <property type="component" value="Chromosome"/>
</dbReference>
<dbReference type="PANTHER" id="PTHR19328:SF13">
    <property type="entry name" value="HIPL1 PROTEIN"/>
    <property type="match status" value="1"/>
</dbReference>